<dbReference type="Pfam" id="PF13537">
    <property type="entry name" value="GATase_7"/>
    <property type="match status" value="1"/>
</dbReference>
<dbReference type="InterPro" id="IPR001962">
    <property type="entry name" value="Asn_synthase"/>
</dbReference>
<dbReference type="GO" id="GO:0004066">
    <property type="term" value="F:asparagine synthase (glutamine-hydrolyzing) activity"/>
    <property type="evidence" value="ECO:0007669"/>
    <property type="project" value="InterPro"/>
</dbReference>
<dbReference type="GO" id="GO:0006529">
    <property type="term" value="P:asparagine biosynthetic process"/>
    <property type="evidence" value="ECO:0007669"/>
    <property type="project" value="UniProtKB-KW"/>
</dbReference>
<keyword evidence="5" id="KW-0061">Asparagine biosynthesis</keyword>
<dbReference type="SUPFAM" id="SSF56235">
    <property type="entry name" value="N-terminal nucleophile aminohydrolases (Ntn hydrolases)"/>
    <property type="match status" value="1"/>
</dbReference>
<dbReference type="InterPro" id="IPR014729">
    <property type="entry name" value="Rossmann-like_a/b/a_fold"/>
</dbReference>
<proteinExistence type="inferred from homology"/>
<reference evidence="9" key="1">
    <citation type="submission" date="2020-11" db="EMBL/GenBank/DDBJ databases">
        <authorList>
            <consortium name="DOE Joint Genome Institute"/>
            <person name="Ahrendt S."/>
            <person name="Riley R."/>
            <person name="Andreopoulos W."/>
            <person name="LaButti K."/>
            <person name="Pangilinan J."/>
            <person name="Ruiz-duenas F.J."/>
            <person name="Barrasa J.M."/>
            <person name="Sanchez-Garcia M."/>
            <person name="Camarero S."/>
            <person name="Miyauchi S."/>
            <person name="Serrano A."/>
            <person name="Linde D."/>
            <person name="Babiker R."/>
            <person name="Drula E."/>
            <person name="Ayuso-Fernandez I."/>
            <person name="Pacheco R."/>
            <person name="Padilla G."/>
            <person name="Ferreira P."/>
            <person name="Barriuso J."/>
            <person name="Kellner H."/>
            <person name="Castanera R."/>
            <person name="Alfaro M."/>
            <person name="Ramirez L."/>
            <person name="Pisabarro A.G."/>
            <person name="Kuo A."/>
            <person name="Tritt A."/>
            <person name="Lipzen A."/>
            <person name="He G."/>
            <person name="Yan M."/>
            <person name="Ng V."/>
            <person name="Cullen D."/>
            <person name="Martin F."/>
            <person name="Rosso M.-N."/>
            <person name="Henrissat B."/>
            <person name="Hibbett D."/>
            <person name="Martinez A.T."/>
            <person name="Grigoriev I.V."/>
        </authorList>
    </citation>
    <scope>NUCLEOTIDE SEQUENCE</scope>
    <source>
        <strain evidence="9">AH 44721</strain>
    </source>
</reference>
<keyword evidence="2 4" id="KW-0547">Nucleotide-binding</keyword>
<dbReference type="PANTHER" id="PTHR43284">
    <property type="entry name" value="ASPARAGINE SYNTHETASE (GLUTAMINE-HYDROLYZING)"/>
    <property type="match status" value="1"/>
</dbReference>
<evidence type="ECO:0000259" key="8">
    <source>
        <dbReference type="PROSITE" id="PS51278"/>
    </source>
</evidence>
<keyword evidence="3 4" id="KW-0067">ATP-binding</keyword>
<feature type="domain" description="Glutamine amidotransferase type-2" evidence="8">
    <location>
        <begin position="2"/>
        <end position="279"/>
    </location>
</feature>
<dbReference type="InterPro" id="IPR029055">
    <property type="entry name" value="Ntn_hydrolases_N"/>
</dbReference>
<dbReference type="InterPro" id="IPR051786">
    <property type="entry name" value="ASN_synthetase/amidase"/>
</dbReference>
<feature type="active site" description="For GATase activity" evidence="5">
    <location>
        <position position="2"/>
    </location>
</feature>
<dbReference type="CDD" id="cd01991">
    <property type="entry name" value="Asn_synthase_B_C"/>
    <property type="match status" value="1"/>
</dbReference>
<evidence type="ECO:0000256" key="1">
    <source>
        <dbReference type="ARBA" id="ARBA00005752"/>
    </source>
</evidence>
<dbReference type="PROSITE" id="PS51278">
    <property type="entry name" value="GATASE_TYPE_2"/>
    <property type="match status" value="1"/>
</dbReference>
<protein>
    <recommendedName>
        <fullName evidence="8">Glutamine amidotransferase type-2 domain-containing protein</fullName>
    </recommendedName>
</protein>
<comment type="similarity">
    <text evidence="1">Belongs to the asparagine synthetase family.</text>
</comment>
<dbReference type="OrthoDB" id="409189at2759"/>
<dbReference type="Proteomes" id="UP000724874">
    <property type="component" value="Unassembled WGS sequence"/>
</dbReference>
<evidence type="ECO:0000256" key="7">
    <source>
        <dbReference type="PIRSR" id="PIRSR001589-3"/>
    </source>
</evidence>
<gene>
    <name evidence="9" type="ORF">CPB84DRAFT_1751259</name>
</gene>
<evidence type="ECO:0000256" key="3">
    <source>
        <dbReference type="ARBA" id="ARBA00022840"/>
    </source>
</evidence>
<evidence type="ECO:0000256" key="4">
    <source>
        <dbReference type="PIRNR" id="PIRNR001589"/>
    </source>
</evidence>
<dbReference type="Pfam" id="PF00733">
    <property type="entry name" value="Asn_synthase"/>
    <property type="match status" value="1"/>
</dbReference>
<feature type="site" description="Important for beta-aspartyl-AMP intermediate formation" evidence="7">
    <location>
        <position position="292"/>
    </location>
</feature>
<evidence type="ECO:0000256" key="5">
    <source>
        <dbReference type="PIRSR" id="PIRSR001589-1"/>
    </source>
</evidence>
<comment type="caution">
    <text evidence="9">The sequence shown here is derived from an EMBL/GenBank/DDBJ whole genome shotgun (WGS) entry which is preliminary data.</text>
</comment>
<dbReference type="InterPro" id="IPR006426">
    <property type="entry name" value="Asn_synth_AEB"/>
</dbReference>
<sequence>MCGLTASYTLPPQAPDAHLEVQLQDSIAAMNHRGPDSHGTYISEDGRVGLGHARLSIIDVEGGVQPLHDLEGDVHAIVNGELYDYAELRQDLEKRGCMFQTFSDSELVIHLTLFKGVFKIPAAHHLLYTRMGQLKIQPWWDHPFPDQHVPETRSVEEIIEGLRERMVDAVRARLRSDVPLAISLSGGLDSASVAGIASALLREKNPHAKVATFTLAFPARGDIDEGPVAKRMAEFVGADIHMVTPTEADLVGILDKAVYHTEHPVHTMHPSGRLILSQAIRAAGYKVTLTGEGSDEFQGGYSFLLADFLRAADPAGASLESSSFSGGTYRITRDPTKHASPQDHVSVEDVKLNDHILGKAMLVGPAPHASAGGEGEHGLWEMAPFEYWTGHLVLPWLLNEVGDRTEMGHSVEGRQPFLDHKMIEFIDNVPPSLKIRPQKTADGKWTFTEKWVLREAMKPYITEEIYLRTKSQYNSPLSNPKQNGVADGETEKALTPLQVYLKERVTKERVERLGFLNWENIEVLLDAYIQNPETPKDGGLDRKARIILSISSLTVLQDRFNVPTAVF</sequence>
<keyword evidence="10" id="KW-1185">Reference proteome</keyword>
<evidence type="ECO:0000313" key="10">
    <source>
        <dbReference type="Proteomes" id="UP000724874"/>
    </source>
</evidence>
<dbReference type="PIRSF" id="PIRSF001589">
    <property type="entry name" value="Asn_synthetase_glu-h"/>
    <property type="match status" value="1"/>
</dbReference>
<dbReference type="Gene3D" id="3.40.50.620">
    <property type="entry name" value="HUPs"/>
    <property type="match status" value="2"/>
</dbReference>
<feature type="binding site" evidence="6">
    <location>
        <position position="104"/>
    </location>
    <ligand>
        <name>L-glutamine</name>
        <dbReference type="ChEBI" id="CHEBI:58359"/>
    </ligand>
</feature>
<dbReference type="PANTHER" id="PTHR43284:SF1">
    <property type="entry name" value="ASPARAGINE SYNTHETASE"/>
    <property type="match status" value="1"/>
</dbReference>
<keyword evidence="5" id="KW-0315">Glutamine amidotransferase</keyword>
<evidence type="ECO:0000313" key="9">
    <source>
        <dbReference type="EMBL" id="KAF8881168.1"/>
    </source>
</evidence>
<evidence type="ECO:0000256" key="6">
    <source>
        <dbReference type="PIRSR" id="PIRSR001589-2"/>
    </source>
</evidence>
<name>A0A9P5NET2_GYMJU</name>
<dbReference type="GO" id="GO:0005524">
    <property type="term" value="F:ATP binding"/>
    <property type="evidence" value="ECO:0007669"/>
    <property type="project" value="UniProtKB-KW"/>
</dbReference>
<dbReference type="SUPFAM" id="SSF52402">
    <property type="entry name" value="Adenine nucleotide alpha hydrolases-like"/>
    <property type="match status" value="1"/>
</dbReference>
<dbReference type="Gene3D" id="3.60.20.10">
    <property type="entry name" value="Glutamine Phosphoribosylpyrophosphate, subunit 1, domain 1"/>
    <property type="match status" value="1"/>
</dbReference>
<dbReference type="AlphaFoldDB" id="A0A9P5NET2"/>
<dbReference type="InterPro" id="IPR017932">
    <property type="entry name" value="GATase_2_dom"/>
</dbReference>
<organism evidence="9 10">
    <name type="scientific">Gymnopilus junonius</name>
    <name type="common">Spectacular rustgill mushroom</name>
    <name type="synonym">Gymnopilus spectabilis subsp. junonius</name>
    <dbReference type="NCBI Taxonomy" id="109634"/>
    <lineage>
        <taxon>Eukaryota</taxon>
        <taxon>Fungi</taxon>
        <taxon>Dikarya</taxon>
        <taxon>Basidiomycota</taxon>
        <taxon>Agaricomycotina</taxon>
        <taxon>Agaricomycetes</taxon>
        <taxon>Agaricomycetidae</taxon>
        <taxon>Agaricales</taxon>
        <taxon>Agaricineae</taxon>
        <taxon>Hymenogastraceae</taxon>
        <taxon>Gymnopilus</taxon>
    </lineage>
</organism>
<evidence type="ECO:0000256" key="2">
    <source>
        <dbReference type="ARBA" id="ARBA00022741"/>
    </source>
</evidence>
<keyword evidence="5" id="KW-0028">Amino-acid biosynthesis</keyword>
<accession>A0A9P5NET2</accession>
<dbReference type="EMBL" id="JADNYJ010000134">
    <property type="protein sequence ID" value="KAF8881168.1"/>
    <property type="molecule type" value="Genomic_DNA"/>
</dbReference>